<proteinExistence type="predicted"/>
<keyword evidence="2" id="KW-1185">Reference proteome</keyword>
<reference evidence="1 2" key="1">
    <citation type="journal article" date="2015" name="Genome Announc.">
        <title>Expanding the biotechnology potential of lactobacilli through comparative genomics of 213 strains and associated genera.</title>
        <authorList>
            <person name="Sun Z."/>
            <person name="Harris H.M."/>
            <person name="McCann A."/>
            <person name="Guo C."/>
            <person name="Argimon S."/>
            <person name="Zhang W."/>
            <person name="Yang X."/>
            <person name="Jeffery I.B."/>
            <person name="Cooney J.C."/>
            <person name="Kagawa T.F."/>
            <person name="Liu W."/>
            <person name="Song Y."/>
            <person name="Salvetti E."/>
            <person name="Wrobel A."/>
            <person name="Rasinkangas P."/>
            <person name="Parkhill J."/>
            <person name="Rea M.C."/>
            <person name="O'Sullivan O."/>
            <person name="Ritari J."/>
            <person name="Douillard F.P."/>
            <person name="Paul Ross R."/>
            <person name="Yang R."/>
            <person name="Briner A.E."/>
            <person name="Felis G.E."/>
            <person name="de Vos W.M."/>
            <person name="Barrangou R."/>
            <person name="Klaenhammer T.R."/>
            <person name="Caufield P.W."/>
            <person name="Cui Y."/>
            <person name="Zhang H."/>
            <person name="O'Toole P.W."/>
        </authorList>
    </citation>
    <scope>NUCLEOTIDE SEQUENCE [LARGE SCALE GENOMIC DNA]</scope>
    <source>
        <strain evidence="1 2">DSM 20405</strain>
    </source>
</reference>
<organism evidence="1 2">
    <name type="scientific">Kandleria vitulina DSM 20405</name>
    <dbReference type="NCBI Taxonomy" id="1410657"/>
    <lineage>
        <taxon>Bacteria</taxon>
        <taxon>Bacillati</taxon>
        <taxon>Bacillota</taxon>
        <taxon>Erysipelotrichia</taxon>
        <taxon>Erysipelotrichales</taxon>
        <taxon>Coprobacillaceae</taxon>
        <taxon>Kandleria</taxon>
    </lineage>
</organism>
<dbReference type="Pfam" id="PF06115">
    <property type="entry name" value="DUF956"/>
    <property type="match status" value="1"/>
</dbReference>
<name>A0A0R2HEJ2_9FIRM</name>
<dbReference type="PIRSF" id="PIRSF021265">
    <property type="entry name" value="DUF956"/>
    <property type="match status" value="1"/>
</dbReference>
<comment type="caution">
    <text evidence="1">The sequence shown here is derived from an EMBL/GenBank/DDBJ whole genome shotgun (WGS) entry which is preliminary data.</text>
</comment>
<dbReference type="EMBL" id="JQBL01000016">
    <property type="protein sequence ID" value="KRN49974.1"/>
    <property type="molecule type" value="Genomic_DNA"/>
</dbReference>
<evidence type="ECO:0000313" key="1">
    <source>
        <dbReference type="EMBL" id="KRN49974.1"/>
    </source>
</evidence>
<evidence type="ECO:0000313" key="2">
    <source>
        <dbReference type="Proteomes" id="UP000051841"/>
    </source>
</evidence>
<dbReference type="PATRIC" id="fig|1410657.5.peg.526"/>
<dbReference type="InterPro" id="IPR010360">
    <property type="entry name" value="DUF956"/>
</dbReference>
<accession>A0A0R2HEJ2</accession>
<protein>
    <submittedName>
        <fullName evidence="1">Uncharacterized protein</fullName>
    </submittedName>
</protein>
<gene>
    <name evidence="1" type="ORF">IV49_GL000499</name>
</gene>
<dbReference type="AlphaFoldDB" id="A0A0R2HEJ2"/>
<dbReference type="Proteomes" id="UP000051841">
    <property type="component" value="Unassembled WGS sequence"/>
</dbReference>
<sequence length="130" mass="15301">MIEYMAQSMNTKVDYSVAASSFLGLSSQGKVMVGDVAFEYYNDRNVEDYIQIPWEEVDYIQASVLFGKWINRFAIYTKKNGHFTFSAKDNKQLLREVRKYVPQEKMYRSLTFFQVITRGVKGIVRRILRK</sequence>